<dbReference type="Proteomes" id="UP001458880">
    <property type="component" value="Unassembled WGS sequence"/>
</dbReference>
<evidence type="ECO:0000313" key="1">
    <source>
        <dbReference type="EMBL" id="KAK9704616.1"/>
    </source>
</evidence>
<comment type="caution">
    <text evidence="1">The sequence shown here is derived from an EMBL/GenBank/DDBJ whole genome shotgun (WGS) entry which is preliminary data.</text>
</comment>
<reference evidence="1 2" key="1">
    <citation type="journal article" date="2024" name="BMC Genomics">
        <title>De novo assembly and annotation of Popillia japonica's genome with initial clues to its potential as an invasive pest.</title>
        <authorList>
            <person name="Cucini C."/>
            <person name="Boschi S."/>
            <person name="Funari R."/>
            <person name="Cardaioli E."/>
            <person name="Iannotti N."/>
            <person name="Marturano G."/>
            <person name="Paoli F."/>
            <person name="Bruttini M."/>
            <person name="Carapelli A."/>
            <person name="Frati F."/>
            <person name="Nardi F."/>
        </authorList>
    </citation>
    <scope>NUCLEOTIDE SEQUENCE [LARGE SCALE GENOMIC DNA]</scope>
    <source>
        <strain evidence="1">DMR45628</strain>
    </source>
</reference>
<protein>
    <submittedName>
        <fullName evidence="1">Uncharacterized protein</fullName>
    </submittedName>
</protein>
<evidence type="ECO:0000313" key="2">
    <source>
        <dbReference type="Proteomes" id="UP001458880"/>
    </source>
</evidence>
<organism evidence="1 2">
    <name type="scientific">Popillia japonica</name>
    <name type="common">Japanese beetle</name>
    <dbReference type="NCBI Taxonomy" id="7064"/>
    <lineage>
        <taxon>Eukaryota</taxon>
        <taxon>Metazoa</taxon>
        <taxon>Ecdysozoa</taxon>
        <taxon>Arthropoda</taxon>
        <taxon>Hexapoda</taxon>
        <taxon>Insecta</taxon>
        <taxon>Pterygota</taxon>
        <taxon>Neoptera</taxon>
        <taxon>Endopterygota</taxon>
        <taxon>Coleoptera</taxon>
        <taxon>Polyphaga</taxon>
        <taxon>Scarabaeiformia</taxon>
        <taxon>Scarabaeidae</taxon>
        <taxon>Rutelinae</taxon>
        <taxon>Popillia</taxon>
    </lineage>
</organism>
<proteinExistence type="predicted"/>
<gene>
    <name evidence="1" type="ORF">QE152_g27769</name>
</gene>
<sequence length="180" mass="21155">MKIKENASWRRQVRIGIRPIRGDGATRNGWIAGTSFQDRQGSNLVIRKNRCETKTIGADRSIDFSHSSGCMKAHAISARDWKKTLRRYTKKINKDYIHNQSSMEYDNFLTALCLQLNYRILLKLKRLEENRKYRKIVTQTFKHYIGNITASKDITEIDTRLKLRNLYINSLYKTTPKLEI</sequence>
<keyword evidence="2" id="KW-1185">Reference proteome</keyword>
<dbReference type="AlphaFoldDB" id="A0AAW1JLE7"/>
<dbReference type="EMBL" id="JASPKY010000346">
    <property type="protein sequence ID" value="KAK9704616.1"/>
    <property type="molecule type" value="Genomic_DNA"/>
</dbReference>
<name>A0AAW1JLE7_POPJA</name>
<accession>A0AAW1JLE7</accession>